<evidence type="ECO:0008006" key="5">
    <source>
        <dbReference type="Google" id="ProtNLM"/>
    </source>
</evidence>
<dbReference type="PANTHER" id="PTHR38588:SF1">
    <property type="entry name" value="BLL0334 PROTEIN"/>
    <property type="match status" value="1"/>
</dbReference>
<dbReference type="RefSeq" id="WP_149528821.1">
    <property type="nucleotide sequence ID" value="NZ_AP018929.1"/>
</dbReference>
<reference evidence="2 3" key="2">
    <citation type="journal article" date="2020" name="Int. J. Syst. Evol. Microbiol.">
        <title>Sulfuracidifex tepidarius gen. nov., sp. nov. and transfer of Sulfolobus metallicus Huber and Stetter 1992 to the genus Sulfuracidifex as Sulfuracidifex metallicus comb. nov.</title>
        <authorList>
            <person name="Itoh T."/>
            <person name="Miura T."/>
            <person name="Sakai H.D."/>
            <person name="Kato S."/>
            <person name="Ohkuma M."/>
            <person name="Takashina T."/>
        </authorList>
    </citation>
    <scope>NUCLEOTIDE SEQUENCE</scope>
    <source>
        <strain evidence="1 3">IC-006</strain>
        <strain evidence="2">IC-007</strain>
    </source>
</reference>
<reference evidence="4" key="1">
    <citation type="submission" date="2018-09" db="EMBL/GenBank/DDBJ databases">
        <title>Complete Genome Sequencing of Sulfolobus sp. JCM 16834.</title>
        <authorList>
            <person name="Kato S."/>
            <person name="Itoh T."/>
            <person name="Ohkuma M."/>
        </authorList>
    </citation>
    <scope>NUCLEOTIDE SEQUENCE [LARGE SCALE GENOMIC DNA]</scope>
    <source>
        <strain evidence="4">IC-007</strain>
    </source>
</reference>
<accession>A0A510DYH8</accession>
<dbReference type="KEGG" id="step:IC006_2606"/>
<dbReference type="EMBL" id="AP018930">
    <property type="protein sequence ID" value="BBG28065.1"/>
    <property type="molecule type" value="Genomic_DNA"/>
</dbReference>
<accession>A0A510E699</accession>
<dbReference type="OrthoDB" id="25755at2157"/>
<dbReference type="SUPFAM" id="SSF55961">
    <property type="entry name" value="Bet v1-like"/>
    <property type="match status" value="1"/>
</dbReference>
<keyword evidence="3" id="KW-1185">Reference proteome</keyword>
<dbReference type="Proteomes" id="UP000322983">
    <property type="component" value="Chromosome"/>
</dbReference>
<dbReference type="AlphaFoldDB" id="A0A510E699"/>
<dbReference type="InterPro" id="IPR023393">
    <property type="entry name" value="START-like_dom_sf"/>
</dbReference>
<evidence type="ECO:0000313" key="1">
    <source>
        <dbReference type="EMBL" id="BBG25271.1"/>
    </source>
</evidence>
<dbReference type="GeneID" id="41718891"/>
<dbReference type="Gene3D" id="3.30.530.20">
    <property type="match status" value="1"/>
</dbReference>
<dbReference type="STRING" id="1294262.GCA_001316085_01500"/>
<evidence type="ECO:0000313" key="2">
    <source>
        <dbReference type="EMBL" id="BBG28065.1"/>
    </source>
</evidence>
<proteinExistence type="predicted"/>
<dbReference type="PANTHER" id="PTHR38588">
    <property type="entry name" value="BLL0334 PROTEIN"/>
    <property type="match status" value="1"/>
</dbReference>
<dbReference type="EMBL" id="AP018929">
    <property type="protein sequence ID" value="BBG25271.1"/>
    <property type="molecule type" value="Genomic_DNA"/>
</dbReference>
<dbReference type="Pfam" id="PF06240">
    <property type="entry name" value="COXG"/>
    <property type="match status" value="1"/>
</dbReference>
<dbReference type="Proteomes" id="UP000325030">
    <property type="component" value="Chromosome"/>
</dbReference>
<organism evidence="2 4">
    <name type="scientific">Sulfuracidifex tepidarius</name>
    <dbReference type="NCBI Taxonomy" id="1294262"/>
    <lineage>
        <taxon>Archaea</taxon>
        <taxon>Thermoproteota</taxon>
        <taxon>Thermoprotei</taxon>
        <taxon>Sulfolobales</taxon>
        <taxon>Sulfolobaceae</taxon>
        <taxon>Sulfuracidifex</taxon>
    </lineage>
</organism>
<gene>
    <name evidence="1" type="ORF">IC006_2606</name>
    <name evidence="2" type="ORF">IC007_2620</name>
</gene>
<protein>
    <recommendedName>
        <fullName evidence="5">Carbon monoxide dehydrogenase subunit G</fullName>
    </recommendedName>
</protein>
<evidence type="ECO:0000313" key="3">
    <source>
        <dbReference type="Proteomes" id="UP000322983"/>
    </source>
</evidence>
<dbReference type="InterPro" id="IPR010419">
    <property type="entry name" value="CO_DH_gsu"/>
</dbReference>
<sequence length="141" mass="15569">MKYEGQVNVNATRQEIMSYMDNIEKLVPCFPKIKQFTKNQDGSYDVVGSVGIGFIRGDYKANVKIDKVNDTNLKMIAKGKGMNSNVDIDASIEVQDNLIKYSADVKVSGTLATVGARMMGSAIEGIVNDLFSCFKKEIEKK</sequence>
<name>A0A510E699_9CREN</name>
<evidence type="ECO:0000313" key="4">
    <source>
        <dbReference type="Proteomes" id="UP000325030"/>
    </source>
</evidence>